<comment type="caution">
    <text evidence="1">The sequence shown here is derived from an EMBL/GenBank/DDBJ whole genome shotgun (WGS) entry which is preliminary data.</text>
</comment>
<name>A0A085WI22_9BACT</name>
<gene>
    <name evidence="1" type="ORF">DB31_8688</name>
    <name evidence="2" type="ORF">DB31_8775</name>
</gene>
<evidence type="ECO:0000313" key="2">
    <source>
        <dbReference type="EMBL" id="KFE67422.1"/>
    </source>
</evidence>
<proteinExistence type="predicted"/>
<keyword evidence="3" id="KW-1185">Reference proteome</keyword>
<dbReference type="Proteomes" id="UP000028725">
    <property type="component" value="Unassembled WGS sequence"/>
</dbReference>
<sequence length="42" mass="4531">MGGEYEKRGQHGQTVCQSCYETCKGTGSWPSEVNGLECLGGY</sequence>
<organism evidence="1 3">
    <name type="scientific">Hyalangium minutum</name>
    <dbReference type="NCBI Taxonomy" id="394096"/>
    <lineage>
        <taxon>Bacteria</taxon>
        <taxon>Pseudomonadati</taxon>
        <taxon>Myxococcota</taxon>
        <taxon>Myxococcia</taxon>
        <taxon>Myxococcales</taxon>
        <taxon>Cystobacterineae</taxon>
        <taxon>Archangiaceae</taxon>
        <taxon>Hyalangium</taxon>
    </lineage>
</organism>
<evidence type="ECO:0000313" key="1">
    <source>
        <dbReference type="EMBL" id="KFE67335.1"/>
    </source>
</evidence>
<protein>
    <submittedName>
        <fullName evidence="1">Uncharacterized protein</fullName>
    </submittedName>
</protein>
<reference evidence="1 3" key="1">
    <citation type="submission" date="2014-04" db="EMBL/GenBank/DDBJ databases">
        <title>Genome assembly of Hyalangium minutum DSM 14724.</title>
        <authorList>
            <person name="Sharma G."/>
            <person name="Subramanian S."/>
        </authorList>
    </citation>
    <scope>NUCLEOTIDE SEQUENCE [LARGE SCALE GENOMIC DNA]</scope>
    <source>
        <strain evidence="1 3">DSM 14724</strain>
    </source>
</reference>
<dbReference type="STRING" id="394096.DB31_8688"/>
<dbReference type="AlphaFoldDB" id="A0A085WI22"/>
<evidence type="ECO:0000313" key="3">
    <source>
        <dbReference type="Proteomes" id="UP000028725"/>
    </source>
</evidence>
<dbReference type="EMBL" id="JMCB01000008">
    <property type="protein sequence ID" value="KFE67335.1"/>
    <property type="molecule type" value="Genomic_DNA"/>
</dbReference>
<dbReference type="EMBL" id="JMCB01000008">
    <property type="protein sequence ID" value="KFE67422.1"/>
    <property type="molecule type" value="Genomic_DNA"/>
</dbReference>
<accession>A0A085WI22</accession>